<dbReference type="Proteomes" id="UP001381693">
    <property type="component" value="Unassembled WGS sequence"/>
</dbReference>
<feature type="compositionally biased region" description="Low complexity" evidence="1">
    <location>
        <begin position="171"/>
        <end position="181"/>
    </location>
</feature>
<dbReference type="EMBL" id="JAXCGZ010009708">
    <property type="protein sequence ID" value="KAK7076358.1"/>
    <property type="molecule type" value="Genomic_DNA"/>
</dbReference>
<name>A0AAN9A6A6_HALRR</name>
<comment type="caution">
    <text evidence="3">The sequence shown here is derived from an EMBL/GenBank/DDBJ whole genome shotgun (WGS) entry which is preliminary data.</text>
</comment>
<feature type="domain" description="Farnesoic acid O-methyl transferase" evidence="2">
    <location>
        <begin position="39"/>
        <end position="166"/>
    </location>
</feature>
<accession>A0AAN9A6A6</accession>
<sequence>MGLVHPVLYRTSSSFSLHDSSPEDVVHHTDNCGQGRKYHFRRIRTTAIRFQVKAAHDVSICLSTDDGEEPEDMYEIFIGAWEGGNYSGIRRQKEDDVCRVETPDIVSEEEFRSFWIKIQHGVIKVGRKGIKHPFMSYTDPELLLHVTWYGYCTGWGAEGDWIFADEEDDSSSSSSALSSSDSEAEEINNMEERPIQYKRPARWIPCKSGGYFPNHPVSGGEGADGEVYVGMARHENNYIVGMVVPSSESCFIPYGGDAIAKDEYFILCNPGSVTMAWEPCSGGKVPPGALNGGKDGDEILYIARVLVDGVVSVGKVHPSHGVAYVPYGGSEHSHRDYEVLCVRGIPVKM</sequence>
<dbReference type="PANTHER" id="PTHR31649:SF1">
    <property type="entry name" value="FARNESOIC ACID O-METHYL TRANSFERASE DOMAIN-CONTAINING PROTEIN"/>
    <property type="match status" value="1"/>
</dbReference>
<evidence type="ECO:0000313" key="4">
    <source>
        <dbReference type="Proteomes" id="UP001381693"/>
    </source>
</evidence>
<reference evidence="3 4" key="1">
    <citation type="submission" date="2023-11" db="EMBL/GenBank/DDBJ databases">
        <title>Halocaridina rubra genome assembly.</title>
        <authorList>
            <person name="Smith C."/>
        </authorList>
    </citation>
    <scope>NUCLEOTIDE SEQUENCE [LARGE SCALE GENOMIC DNA]</scope>
    <source>
        <strain evidence="3">EP-1</strain>
        <tissue evidence="3">Whole</tissue>
    </source>
</reference>
<evidence type="ECO:0000256" key="1">
    <source>
        <dbReference type="SAM" id="MobiDB-lite"/>
    </source>
</evidence>
<dbReference type="Pfam" id="PF11901">
    <property type="entry name" value="DM9"/>
    <property type="match status" value="1"/>
</dbReference>
<dbReference type="PANTHER" id="PTHR31649">
    <property type="entry name" value="AGAP009604-PA"/>
    <property type="match status" value="1"/>
</dbReference>
<dbReference type="AlphaFoldDB" id="A0AAN9A6A6"/>
<evidence type="ECO:0000259" key="2">
    <source>
        <dbReference type="Pfam" id="PF12248"/>
    </source>
</evidence>
<dbReference type="InterPro" id="IPR006616">
    <property type="entry name" value="DM9_repeat"/>
</dbReference>
<gene>
    <name evidence="3" type="ORF">SK128_019158</name>
</gene>
<protein>
    <recommendedName>
        <fullName evidence="2">Farnesoic acid O-methyl transferase domain-containing protein</fullName>
    </recommendedName>
</protein>
<keyword evidence="4" id="KW-1185">Reference proteome</keyword>
<organism evidence="3 4">
    <name type="scientific">Halocaridina rubra</name>
    <name type="common">Hawaiian red shrimp</name>
    <dbReference type="NCBI Taxonomy" id="373956"/>
    <lineage>
        <taxon>Eukaryota</taxon>
        <taxon>Metazoa</taxon>
        <taxon>Ecdysozoa</taxon>
        <taxon>Arthropoda</taxon>
        <taxon>Crustacea</taxon>
        <taxon>Multicrustacea</taxon>
        <taxon>Malacostraca</taxon>
        <taxon>Eumalacostraca</taxon>
        <taxon>Eucarida</taxon>
        <taxon>Decapoda</taxon>
        <taxon>Pleocyemata</taxon>
        <taxon>Caridea</taxon>
        <taxon>Atyoidea</taxon>
        <taxon>Atyidae</taxon>
        <taxon>Halocaridina</taxon>
    </lineage>
</organism>
<feature type="region of interest" description="Disordered" evidence="1">
    <location>
        <begin position="167"/>
        <end position="192"/>
    </location>
</feature>
<dbReference type="Pfam" id="PF12248">
    <property type="entry name" value="Methyltransf_FA"/>
    <property type="match status" value="1"/>
</dbReference>
<dbReference type="SMART" id="SM00696">
    <property type="entry name" value="DM9"/>
    <property type="match status" value="2"/>
</dbReference>
<evidence type="ECO:0000313" key="3">
    <source>
        <dbReference type="EMBL" id="KAK7076358.1"/>
    </source>
</evidence>
<proteinExistence type="predicted"/>
<dbReference type="InterPro" id="IPR022041">
    <property type="entry name" value="Methyltransf_FA"/>
</dbReference>